<evidence type="ECO:0000313" key="4">
    <source>
        <dbReference type="EMBL" id="SPD12341.1"/>
    </source>
</evidence>
<accession>A0A2N9HKW2</accession>
<dbReference type="Pfam" id="PF13041">
    <property type="entry name" value="PPR_2"/>
    <property type="match status" value="2"/>
</dbReference>
<dbReference type="AlphaFoldDB" id="A0A2N9HKW2"/>
<evidence type="ECO:0000256" key="1">
    <source>
        <dbReference type="ARBA" id="ARBA00007626"/>
    </source>
</evidence>
<keyword evidence="2" id="KW-0677">Repeat</keyword>
<comment type="similarity">
    <text evidence="1">Belongs to the PPR family. P subfamily.</text>
</comment>
<feature type="repeat" description="PPR" evidence="3">
    <location>
        <begin position="94"/>
        <end position="128"/>
    </location>
</feature>
<evidence type="ECO:0000256" key="2">
    <source>
        <dbReference type="ARBA" id="ARBA00022737"/>
    </source>
</evidence>
<name>A0A2N9HKW2_FAGSY</name>
<feature type="repeat" description="PPR" evidence="3">
    <location>
        <begin position="59"/>
        <end position="93"/>
    </location>
</feature>
<dbReference type="InterPro" id="IPR002885">
    <property type="entry name" value="PPR_rpt"/>
</dbReference>
<dbReference type="Pfam" id="PF12854">
    <property type="entry name" value="PPR_1"/>
    <property type="match status" value="1"/>
</dbReference>
<protein>
    <recommendedName>
        <fullName evidence="5">Pentacotripeptide-repeat region of PRORP domain-containing protein</fullName>
    </recommendedName>
</protein>
<proteinExistence type="inferred from homology"/>
<dbReference type="Gene3D" id="1.25.40.10">
    <property type="entry name" value="Tetratricopeptide repeat domain"/>
    <property type="match status" value="2"/>
</dbReference>
<dbReference type="EMBL" id="OIVN01003595">
    <property type="protein sequence ID" value="SPD12341.1"/>
    <property type="molecule type" value="Genomic_DNA"/>
</dbReference>
<gene>
    <name evidence="4" type="ORF">FSB_LOCUS40223</name>
</gene>
<organism evidence="4">
    <name type="scientific">Fagus sylvatica</name>
    <name type="common">Beechnut</name>
    <dbReference type="NCBI Taxonomy" id="28930"/>
    <lineage>
        <taxon>Eukaryota</taxon>
        <taxon>Viridiplantae</taxon>
        <taxon>Streptophyta</taxon>
        <taxon>Embryophyta</taxon>
        <taxon>Tracheophyta</taxon>
        <taxon>Spermatophyta</taxon>
        <taxon>Magnoliopsida</taxon>
        <taxon>eudicotyledons</taxon>
        <taxon>Gunneridae</taxon>
        <taxon>Pentapetalae</taxon>
        <taxon>rosids</taxon>
        <taxon>fabids</taxon>
        <taxon>Fagales</taxon>
        <taxon>Fagaceae</taxon>
        <taxon>Fagus</taxon>
    </lineage>
</organism>
<dbReference type="PANTHER" id="PTHR47941">
    <property type="entry name" value="PENTATRICOPEPTIDE REPEAT-CONTAINING PROTEIN 3, MITOCHONDRIAL"/>
    <property type="match status" value="1"/>
</dbReference>
<evidence type="ECO:0000256" key="3">
    <source>
        <dbReference type="PROSITE-ProRule" id="PRU00708"/>
    </source>
</evidence>
<evidence type="ECO:0008006" key="5">
    <source>
        <dbReference type="Google" id="ProtNLM"/>
    </source>
</evidence>
<sequence length="180" mass="20525">MENKGIKPNVVSYGSLIHCFCKDGKLLEAEIILRDTRYGKLEHFFKFFDEMVKNGIDVTLVSYNALINGHCKMGRVIKDENMVSQITSGGYNPNVITYNFLISGYSKIGNVKKCLSLYENMKNLGPTKVWGIWVSVFDKKKEGEEGGRRGWAFGSCGVWLETWNERVLEGGEVDHEKRRE</sequence>
<feature type="repeat" description="PPR" evidence="3">
    <location>
        <begin position="9"/>
        <end position="43"/>
    </location>
</feature>
<dbReference type="NCBIfam" id="TIGR00756">
    <property type="entry name" value="PPR"/>
    <property type="match status" value="2"/>
</dbReference>
<reference evidence="4" key="1">
    <citation type="submission" date="2018-02" db="EMBL/GenBank/DDBJ databases">
        <authorList>
            <person name="Cohen D.B."/>
            <person name="Kent A.D."/>
        </authorList>
    </citation>
    <scope>NUCLEOTIDE SEQUENCE</scope>
</reference>
<dbReference type="InterPro" id="IPR011990">
    <property type="entry name" value="TPR-like_helical_dom_sf"/>
</dbReference>
<dbReference type="PROSITE" id="PS51375">
    <property type="entry name" value="PPR"/>
    <property type="match status" value="3"/>
</dbReference>